<evidence type="ECO:0000256" key="3">
    <source>
        <dbReference type="SAM" id="SignalP"/>
    </source>
</evidence>
<dbReference type="PANTHER" id="PTHR35936">
    <property type="entry name" value="MEMBRANE-BOUND LYTIC MUREIN TRANSGLYCOSYLASE F"/>
    <property type="match status" value="1"/>
</dbReference>
<feature type="signal peptide" evidence="3">
    <location>
        <begin position="1"/>
        <end position="18"/>
    </location>
</feature>
<feature type="transmembrane region" description="Helical" evidence="2">
    <location>
        <begin position="132"/>
        <end position="151"/>
    </location>
</feature>
<protein>
    <submittedName>
        <fullName evidence="5">Ligand gated channel (GIC family protein)</fullName>
    </submittedName>
</protein>
<dbReference type="SUPFAM" id="SSF53850">
    <property type="entry name" value="Periplasmic binding protein-like II"/>
    <property type="match status" value="1"/>
</dbReference>
<proteinExistence type="predicted"/>
<dbReference type="Gene3D" id="3.40.190.10">
    <property type="entry name" value="Periplasmic binding protein-like II"/>
    <property type="match status" value="3"/>
</dbReference>
<dbReference type="Pfam" id="PF00497">
    <property type="entry name" value="SBP_bac_3"/>
    <property type="match status" value="1"/>
</dbReference>
<dbReference type="PANTHER" id="PTHR35936:SF17">
    <property type="entry name" value="ARGININE-BINDING EXTRACELLULAR PROTEIN ARTP"/>
    <property type="match status" value="1"/>
</dbReference>
<keyword evidence="2" id="KW-1133">Transmembrane helix</keyword>
<gene>
    <name evidence="5" type="ORF">C7K55_01675</name>
</gene>
<evidence type="ECO:0000256" key="2">
    <source>
        <dbReference type="SAM" id="Phobius"/>
    </source>
</evidence>
<feature type="domain" description="Solute-binding protein family 3/N-terminal" evidence="4">
    <location>
        <begin position="21"/>
        <end position="360"/>
    </location>
</feature>
<name>A0A2P7N1V4_9CYAN</name>
<dbReference type="SMART" id="SM00062">
    <property type="entry name" value="PBPb"/>
    <property type="match status" value="1"/>
</dbReference>
<dbReference type="RefSeq" id="WP_106501636.1">
    <property type="nucleotide sequence ID" value="NZ_PXXO01000001.1"/>
</dbReference>
<evidence type="ECO:0000259" key="4">
    <source>
        <dbReference type="SMART" id="SM00062"/>
    </source>
</evidence>
<dbReference type="AlphaFoldDB" id="A0A2P7N1V4"/>
<keyword evidence="6" id="KW-1185">Reference proteome</keyword>
<keyword evidence="1 3" id="KW-0732">Signal</keyword>
<feature type="chain" id="PRO_5015107260" evidence="3">
    <location>
        <begin position="19"/>
        <end position="360"/>
    </location>
</feature>
<keyword evidence="2" id="KW-0812">Transmembrane</keyword>
<dbReference type="Proteomes" id="UP000243002">
    <property type="component" value="Unassembled WGS sequence"/>
</dbReference>
<keyword evidence="2" id="KW-0472">Membrane</keyword>
<evidence type="ECO:0000256" key="1">
    <source>
        <dbReference type="ARBA" id="ARBA00022729"/>
    </source>
</evidence>
<sequence>MLWLLAIVVSMAAGPSQAAPVLRVGVADGSQPCSYRQRGSWSGMAVELWQQVADQEQIPYVLVPADNTTELLAATKRNEVDVAIGCITISPERIRQNRFSLPFQESGLGVMVKRNQLELGSSLLRSLLTPDLIRLLVAYVVLIGLLSVAVWQVERNGSKPSSWEIGPRRAFALIFQVLATGPGTNTVVVSTRGHTFVFVAYLVRIITASLLVSYVTLNVVRGNQELASPNIRSLNDLAGQRVAVRRGTVSNDLLQRLNDSGLQPPIQLRELDQVIRADSLLAADAVDAVLADDIQLDFLLQQLPHKLYGLALRNLNPQSQAFALSPGISEDLETRINEALGRLKRDGVVSRLRQQAMNKS</sequence>
<reference evidence="5 6" key="1">
    <citation type="journal article" date="2018" name="Environ. Microbiol.">
        <title>Ecological and genomic features of two widespread freshwater picocyanobacteria.</title>
        <authorList>
            <person name="Cabello-Yeves P.J."/>
            <person name="Picazo A."/>
            <person name="Camacho A."/>
            <person name="Callieri C."/>
            <person name="Rosselli R."/>
            <person name="Roda-Garcia J.J."/>
            <person name="Coutinho F.H."/>
            <person name="Rodriguez-Valera F."/>
        </authorList>
    </citation>
    <scope>NUCLEOTIDE SEQUENCE [LARGE SCALE GENOMIC DNA]</scope>
    <source>
        <strain evidence="5 6">Tous</strain>
    </source>
</reference>
<accession>A0A2P7N1V4</accession>
<dbReference type="OrthoDB" id="550566at2"/>
<dbReference type="EMBL" id="PXXO01000001">
    <property type="protein sequence ID" value="PSJ07450.1"/>
    <property type="molecule type" value="Genomic_DNA"/>
</dbReference>
<dbReference type="InterPro" id="IPR001638">
    <property type="entry name" value="Solute-binding_3/MltF_N"/>
</dbReference>
<feature type="transmembrane region" description="Helical" evidence="2">
    <location>
        <begin position="196"/>
        <end position="217"/>
    </location>
</feature>
<organism evidence="5 6">
    <name type="scientific">Cyanobium usitatum str. Tous</name>
    <dbReference type="NCBI Taxonomy" id="2116684"/>
    <lineage>
        <taxon>Bacteria</taxon>
        <taxon>Bacillati</taxon>
        <taxon>Cyanobacteriota</taxon>
        <taxon>Cyanophyceae</taxon>
        <taxon>Synechococcales</taxon>
        <taxon>Prochlorococcaceae</taxon>
        <taxon>Cyanobium</taxon>
    </lineage>
</organism>
<evidence type="ECO:0000313" key="5">
    <source>
        <dbReference type="EMBL" id="PSJ07450.1"/>
    </source>
</evidence>
<comment type="caution">
    <text evidence="5">The sequence shown here is derived from an EMBL/GenBank/DDBJ whole genome shotgun (WGS) entry which is preliminary data.</text>
</comment>
<evidence type="ECO:0000313" key="6">
    <source>
        <dbReference type="Proteomes" id="UP000243002"/>
    </source>
</evidence>
<feature type="transmembrane region" description="Helical" evidence="2">
    <location>
        <begin position="171"/>
        <end position="190"/>
    </location>
</feature>